<dbReference type="Gene3D" id="3.90.1200.10">
    <property type="match status" value="1"/>
</dbReference>
<dbReference type="InterPro" id="IPR002575">
    <property type="entry name" value="Aminoglycoside_PTrfase"/>
</dbReference>
<dbReference type="PANTHER" id="PTHR36091">
    <property type="entry name" value="ALTERED INHERITANCE OF MITOCHONDRIA PROTEIN 9, MITOCHONDRIAL"/>
    <property type="match status" value="1"/>
</dbReference>
<keyword evidence="9" id="KW-1185">Reference proteome</keyword>
<comment type="caution">
    <text evidence="8">The sequence shown here is derived from an EMBL/GenBank/DDBJ whole genome shotgun (WGS) entry which is preliminary data.</text>
</comment>
<organism evidence="8 9">
    <name type="scientific">Paecilomyces lecythidis</name>
    <dbReference type="NCBI Taxonomy" id="3004212"/>
    <lineage>
        <taxon>Eukaryota</taxon>
        <taxon>Fungi</taxon>
        <taxon>Dikarya</taxon>
        <taxon>Ascomycota</taxon>
        <taxon>Pezizomycotina</taxon>
        <taxon>Eurotiomycetes</taxon>
        <taxon>Eurotiomycetidae</taxon>
        <taxon>Eurotiales</taxon>
        <taxon>Thermoascaceae</taxon>
        <taxon>Paecilomyces</taxon>
    </lineage>
</organism>
<evidence type="ECO:0000256" key="1">
    <source>
        <dbReference type="ARBA" id="ARBA00004173"/>
    </source>
</evidence>
<dbReference type="InterPro" id="IPR011009">
    <property type="entry name" value="Kinase-like_dom_sf"/>
</dbReference>
<feature type="domain" description="Aminoglycoside phosphotransferase" evidence="7">
    <location>
        <begin position="8"/>
        <end position="60"/>
    </location>
</feature>
<reference evidence="8 9" key="1">
    <citation type="journal article" date="2024" name="IMA Fungus">
        <title>IMA Genome - F19 : A genome assembly and annotation guide to empower mycologists, including annotated draft genome sequences of Ceratocystis pirilliformis, Diaporthe australafricana, Fusarium ophioides, Paecilomyces lecythidis, and Sporothrix stenoceras.</title>
        <authorList>
            <person name="Aylward J."/>
            <person name="Wilson A.M."/>
            <person name="Visagie C.M."/>
            <person name="Spraker J."/>
            <person name="Barnes I."/>
            <person name="Buitendag C."/>
            <person name="Ceriani C."/>
            <person name="Del Mar Angel L."/>
            <person name="du Plessis D."/>
            <person name="Fuchs T."/>
            <person name="Gasser K."/>
            <person name="Kramer D."/>
            <person name="Li W."/>
            <person name="Munsamy K."/>
            <person name="Piso A."/>
            <person name="Price J.L."/>
            <person name="Sonnekus B."/>
            <person name="Thomas C."/>
            <person name="van der Nest A."/>
            <person name="van Dijk A."/>
            <person name="van Heerden A."/>
            <person name="van Vuuren N."/>
            <person name="Yilmaz N."/>
            <person name="Duong T.A."/>
            <person name="van der Merwe N.A."/>
            <person name="Wingfield M.J."/>
            <person name="Wingfield B.D."/>
        </authorList>
    </citation>
    <scope>NUCLEOTIDE SEQUENCE [LARGE SCALE GENOMIC DNA]</scope>
    <source>
        <strain evidence="8 9">CMW 18167</strain>
    </source>
</reference>
<comment type="subcellular location">
    <subcellularLocation>
        <location evidence="1">Mitochondrion</location>
    </subcellularLocation>
</comment>
<accession>A0ABR3Y3G7</accession>
<evidence type="ECO:0000256" key="5">
    <source>
        <dbReference type="ARBA" id="ARBA00023128"/>
    </source>
</evidence>
<dbReference type="InterPro" id="IPR051035">
    <property type="entry name" value="Mito_inheritance_9"/>
</dbReference>
<gene>
    <name evidence="8" type="ORF">Plec18167_002989</name>
</gene>
<evidence type="ECO:0000313" key="9">
    <source>
        <dbReference type="Proteomes" id="UP001583193"/>
    </source>
</evidence>
<evidence type="ECO:0000256" key="4">
    <source>
        <dbReference type="ARBA" id="ARBA00022946"/>
    </source>
</evidence>
<evidence type="ECO:0000259" key="7">
    <source>
        <dbReference type="Pfam" id="PF01636"/>
    </source>
</evidence>
<keyword evidence="5" id="KW-0496">Mitochondrion</keyword>
<evidence type="ECO:0000256" key="6">
    <source>
        <dbReference type="ARBA" id="ARBA00031849"/>
    </source>
</evidence>
<evidence type="ECO:0000256" key="3">
    <source>
        <dbReference type="ARBA" id="ARBA00016197"/>
    </source>
</evidence>
<name>A0ABR3Y3G7_9EURO</name>
<dbReference type="SUPFAM" id="SSF56112">
    <property type="entry name" value="Protein kinase-like (PK-like)"/>
    <property type="match status" value="1"/>
</dbReference>
<proteinExistence type="inferred from homology"/>
<dbReference type="PANTHER" id="PTHR36091:SF1">
    <property type="entry name" value="ALTERED INHERITANCE OF MITOCHONDRIA PROTEIN 9, MITOCHONDRIAL"/>
    <property type="match status" value="1"/>
</dbReference>
<protein>
    <recommendedName>
        <fullName evidence="3">Altered inheritance of mitochondria protein 9, mitochondrial</fullName>
    </recommendedName>
    <alternativeName>
        <fullName evidence="6">Found in mitochondrial proteome protein 29</fullName>
    </alternativeName>
</protein>
<keyword evidence="4" id="KW-0809">Transit peptide</keyword>
<sequence>MAPEDHVQLLQKFLAVLPHVLPPAEITRPALLHQDLHADNIFVDKDDPTKISSIIDWQALYAAPLFLQAKFASVVDCDDPYPWGAVQPELPQDFDDLPEPEKALAKEAFHRLRLKKFYELASRKFNPTLIRAMDAIRDDNDPTNFIFHIIGHTATDGPIPLRELLIQIFEKWDQITGRNGVKVRCPISFTQEEITAARDQAQA</sequence>
<evidence type="ECO:0000256" key="2">
    <source>
        <dbReference type="ARBA" id="ARBA00005543"/>
    </source>
</evidence>
<dbReference type="Proteomes" id="UP001583193">
    <property type="component" value="Unassembled WGS sequence"/>
</dbReference>
<dbReference type="Pfam" id="PF01636">
    <property type="entry name" value="APH"/>
    <property type="match status" value="1"/>
</dbReference>
<evidence type="ECO:0000313" key="8">
    <source>
        <dbReference type="EMBL" id="KAL1882573.1"/>
    </source>
</evidence>
<dbReference type="EMBL" id="JAVDPF010000006">
    <property type="protein sequence ID" value="KAL1882573.1"/>
    <property type="molecule type" value="Genomic_DNA"/>
</dbReference>
<comment type="similarity">
    <text evidence="2">Belongs to the AIM9 family.</text>
</comment>